<evidence type="ECO:0000256" key="5">
    <source>
        <dbReference type="SAM" id="MobiDB-lite"/>
    </source>
</evidence>
<dbReference type="RefSeq" id="WP_184020532.1">
    <property type="nucleotide sequence ID" value="NZ_JACHFD010000019.1"/>
</dbReference>
<dbReference type="Pfam" id="PF18998">
    <property type="entry name" value="Flg_new_2"/>
    <property type="match status" value="1"/>
</dbReference>
<dbReference type="PANTHER" id="PTHR10199:SF119">
    <property type="entry name" value="RE20510P"/>
    <property type="match status" value="1"/>
</dbReference>
<comment type="caution">
    <text evidence="7">The sequence shown here is derived from an EMBL/GenBank/DDBJ whole genome shotgun (WGS) entry which is preliminary data.</text>
</comment>
<proteinExistence type="predicted"/>
<evidence type="ECO:0000256" key="3">
    <source>
        <dbReference type="ARBA" id="ARBA00022729"/>
    </source>
</evidence>
<dbReference type="Pfam" id="PF18884">
    <property type="entry name" value="TSP3_bac"/>
    <property type="match status" value="2"/>
</dbReference>
<dbReference type="InterPro" id="IPR059100">
    <property type="entry name" value="TSP3_bac"/>
</dbReference>
<feature type="compositionally biased region" description="Acidic residues" evidence="5">
    <location>
        <begin position="539"/>
        <end position="598"/>
    </location>
</feature>
<sequence length="975" mass="103464">MSWLGHGGDGAMETACCMAGILLALGMPTAKGESWRTLGDVAVDGARDMAYDPTAQTLYVSTDEGKLQTFQLPSMEPAGAIQIGTHLRGLDLSPDHSKLAVGNSDNGRISILHLPEGTVEHFPLEASYGSGTVNSCAFLNNEEVMVGARVLNLQSGDARSVSTSYYGVGIVAANADRQVIAFTEPGISSGTAGLLEADGSLRASVGTGWFTYDVAVSPDGNQLVVPTYSGAFVYDWTGERLSRSGSLGTYATWWPRGVAYDVRHPYLFISFASHYNGYPGLVAYDPVSLEAKGIVEQESLFPNPGNSSFAAGHLRVSEDGHYLFALTEAGVRIYDISSPQVTLAVTASPEAGGEVQGGGTFPLGERVAIEAVPRVGWIFEGWSGGSDATAAQIEPVATAELQFIAHFAHDLSDSDEDGLTAFHEWTISHTDPERADTDGDGAGDGLDQLPLDPQEWMDTDGDGVGDQADEDDDNDGVSDLLELEVGTDPLDAASVPSDHDGDGVPDSLDEDDDNDGFTDEVEIVVGTDPFDATSRPSDADSDGIPDELDPDDDNDGVLDGEDDFPFDPMESVDTDGDGIGDLADPDDDNDGYLDDEDPEPRVPETVNGTYFGLLEATESLTGGYGGTLEVQVSRKGRVSGRLRMAGETLRFRSRLEEQQGAEAGFTVEIARRKRDSLFLEVQLGARLDGALRAGVIEMDYPPTMISGWKARWAPLSEEIGQGSGIYPVILGATDEGISSVPQGDGYLLTRVSKFGTSRWSGRLGDGTLISGSGPLSAIGEFPVWAAKEGRYAIQGPLNLSGDASVEGTLDWRRWVATSPKDGLYPAGFETLIFARGAQHAGRAHLDWLRTWAGPGNVWLGFSGAKVEASFTSPSIGAELTPSGKVITASKGSGANPAAVEVKIDPKTGLFRGSFVLKDLDDRGRVKKRRTAFWGVVVDGEARGYFILPSLPAPWLPVLEEFSGAVSIVPTSSWEP</sequence>
<feature type="region of interest" description="Disordered" evidence="5">
    <location>
        <begin position="426"/>
        <end position="603"/>
    </location>
</feature>
<keyword evidence="2" id="KW-0964">Secreted</keyword>
<evidence type="ECO:0000256" key="2">
    <source>
        <dbReference type="ARBA" id="ARBA00022525"/>
    </source>
</evidence>
<keyword evidence="3" id="KW-0732">Signal</keyword>
<protein>
    <recommendedName>
        <fullName evidence="6">Bacterial repeat domain-containing protein</fullName>
    </recommendedName>
</protein>
<gene>
    <name evidence="7" type="ORF">HNR46_003275</name>
</gene>
<dbReference type="Gene3D" id="2.130.10.10">
    <property type="entry name" value="YVTN repeat-like/Quinoprotein amine dehydrogenase"/>
    <property type="match status" value="2"/>
</dbReference>
<reference evidence="7 8" key="1">
    <citation type="submission" date="2020-08" db="EMBL/GenBank/DDBJ databases">
        <title>Genomic Encyclopedia of Type Strains, Phase IV (KMG-IV): sequencing the most valuable type-strain genomes for metagenomic binning, comparative biology and taxonomic classification.</title>
        <authorList>
            <person name="Goeker M."/>
        </authorList>
    </citation>
    <scope>NUCLEOTIDE SEQUENCE [LARGE SCALE GENOMIC DNA]</scope>
    <source>
        <strain evidence="7 8">YC6886</strain>
    </source>
</reference>
<keyword evidence="8" id="KW-1185">Reference proteome</keyword>
<feature type="compositionally biased region" description="Low complexity" evidence="5">
    <location>
        <begin position="445"/>
        <end position="454"/>
    </location>
</feature>
<dbReference type="InterPro" id="IPR044060">
    <property type="entry name" value="Bacterial_rp_domain"/>
</dbReference>
<dbReference type="InterPro" id="IPR015943">
    <property type="entry name" value="WD40/YVTN_repeat-like_dom_sf"/>
</dbReference>
<dbReference type="Proteomes" id="UP000557717">
    <property type="component" value="Unassembled WGS sequence"/>
</dbReference>
<dbReference type="SUPFAM" id="SSF75011">
    <property type="entry name" value="3-carboxy-cis,cis-mucoante lactonizing enzyme"/>
    <property type="match status" value="1"/>
</dbReference>
<comment type="subcellular location">
    <subcellularLocation>
        <location evidence="1">Secreted</location>
    </subcellularLocation>
</comment>
<keyword evidence="4" id="KW-0106">Calcium</keyword>
<evidence type="ECO:0000313" key="8">
    <source>
        <dbReference type="Proteomes" id="UP000557717"/>
    </source>
</evidence>
<dbReference type="InterPro" id="IPR028974">
    <property type="entry name" value="TSP_type-3_rpt"/>
</dbReference>
<evidence type="ECO:0000313" key="7">
    <source>
        <dbReference type="EMBL" id="MBB5353022.1"/>
    </source>
</evidence>
<accession>A0A840V4X2</accession>
<feature type="domain" description="Bacterial repeat" evidence="6">
    <location>
        <begin position="344"/>
        <end position="408"/>
    </location>
</feature>
<evidence type="ECO:0000256" key="4">
    <source>
        <dbReference type="ARBA" id="ARBA00022837"/>
    </source>
</evidence>
<feature type="compositionally biased region" description="Acidic residues" evidence="5">
    <location>
        <begin position="507"/>
        <end position="522"/>
    </location>
</feature>
<dbReference type="GO" id="GO:0005509">
    <property type="term" value="F:calcium ion binding"/>
    <property type="evidence" value="ECO:0007669"/>
    <property type="project" value="InterPro"/>
</dbReference>
<organism evidence="7 8">
    <name type="scientific">Haloferula luteola</name>
    <dbReference type="NCBI Taxonomy" id="595692"/>
    <lineage>
        <taxon>Bacteria</taxon>
        <taxon>Pseudomonadati</taxon>
        <taxon>Verrucomicrobiota</taxon>
        <taxon>Verrucomicrobiia</taxon>
        <taxon>Verrucomicrobiales</taxon>
        <taxon>Verrucomicrobiaceae</taxon>
        <taxon>Haloferula</taxon>
    </lineage>
</organism>
<evidence type="ECO:0000259" key="6">
    <source>
        <dbReference type="Pfam" id="PF18998"/>
    </source>
</evidence>
<dbReference type="Gene3D" id="4.10.1080.10">
    <property type="entry name" value="TSP type-3 repeat"/>
    <property type="match status" value="2"/>
</dbReference>
<evidence type="ECO:0000256" key="1">
    <source>
        <dbReference type="ARBA" id="ARBA00004613"/>
    </source>
</evidence>
<name>A0A840V4X2_9BACT</name>
<dbReference type="EMBL" id="JACHFD010000019">
    <property type="protein sequence ID" value="MBB5353022.1"/>
    <property type="molecule type" value="Genomic_DNA"/>
</dbReference>
<feature type="compositionally biased region" description="Acidic residues" evidence="5">
    <location>
        <begin position="455"/>
        <end position="476"/>
    </location>
</feature>
<dbReference type="PANTHER" id="PTHR10199">
    <property type="entry name" value="THROMBOSPONDIN"/>
    <property type="match status" value="1"/>
</dbReference>
<dbReference type="AlphaFoldDB" id="A0A840V4X2"/>